<evidence type="ECO:0000256" key="1">
    <source>
        <dbReference type="PROSITE-ProRule" id="PRU00339"/>
    </source>
</evidence>
<dbReference type="AlphaFoldDB" id="A0A4R8DIB2"/>
<evidence type="ECO:0000259" key="4">
    <source>
        <dbReference type="Pfam" id="PF12770"/>
    </source>
</evidence>
<dbReference type="RefSeq" id="WP_133998534.1">
    <property type="nucleotide sequence ID" value="NZ_SODV01000002.1"/>
</dbReference>
<dbReference type="PROSITE" id="PS50005">
    <property type="entry name" value="TPR"/>
    <property type="match status" value="1"/>
</dbReference>
<keyword evidence="3" id="KW-0732">Signal</keyword>
<organism evidence="5 6">
    <name type="scientific">Dinghuibacter silviterrae</name>
    <dbReference type="NCBI Taxonomy" id="1539049"/>
    <lineage>
        <taxon>Bacteria</taxon>
        <taxon>Pseudomonadati</taxon>
        <taxon>Bacteroidota</taxon>
        <taxon>Chitinophagia</taxon>
        <taxon>Chitinophagales</taxon>
        <taxon>Chitinophagaceae</taxon>
        <taxon>Dinghuibacter</taxon>
    </lineage>
</organism>
<dbReference type="Proteomes" id="UP000294498">
    <property type="component" value="Unassembled WGS sequence"/>
</dbReference>
<feature type="domain" description="CHAT" evidence="4">
    <location>
        <begin position="586"/>
        <end position="859"/>
    </location>
</feature>
<evidence type="ECO:0000313" key="6">
    <source>
        <dbReference type="Proteomes" id="UP000294498"/>
    </source>
</evidence>
<keyword evidence="1" id="KW-0802">TPR repeat</keyword>
<dbReference type="EMBL" id="SODV01000002">
    <property type="protein sequence ID" value="TDW97034.1"/>
    <property type="molecule type" value="Genomic_DNA"/>
</dbReference>
<reference evidence="5 6" key="1">
    <citation type="submission" date="2019-03" db="EMBL/GenBank/DDBJ databases">
        <title>Genomic Encyclopedia of Type Strains, Phase IV (KMG-IV): sequencing the most valuable type-strain genomes for metagenomic binning, comparative biology and taxonomic classification.</title>
        <authorList>
            <person name="Goeker M."/>
        </authorList>
    </citation>
    <scope>NUCLEOTIDE SEQUENCE [LARGE SCALE GENOMIC DNA]</scope>
    <source>
        <strain evidence="5 6">DSM 100059</strain>
    </source>
</reference>
<sequence length="907" mass="101358">MRPVKALTYCLLGCLLCLSGQGAFCQSTFDRASAYFATNHPTVLTDSLALALFDRVIREAHPGDNVLARSYLDKGILLDVKGRFGDALEAYRGAIASAGAGRSDTLLFQAFVYGGTDFYRLDDFDSAEAFLTRAEALDNPGLPERDRLYNALGALNYEGGNYLQGKDYFIKALDITRRERPGDMVSRSNFENNIASCLYKLKDYRGALTIYLGLTGSEQVYLNMGQCYREMGDYKSALAMYRRVRPRNLPGVYNEMANVYFLKGDEDSALTYLDTWRREARPTKVDEGINALYRAQVLMARRQHLEALGYLQDAIIAFSRTFRDQDIHANPSSFTGAFASYRLFDALSFKANTLESLYSQTGKGEYLEEALGAYNSAILLFRYIEKTYATDDAKLFLKRNNQDLYENAVMACLELDRLHPGGRYLEKAFITAEESKASIVSGRLEERALNHLPGMDPQLLRRQRELKRRIARLDLQDDLEHSSAAAGQRVNEEIELASVQRVIEQNSAYYKDDCPSVRELQAGLADKQAIVSFFASKEGLHIFTLTATAFHCLFVDSLATLTANVRAYLDLLGNTNQGNRFGDRTLTEALYHRLVKPLLDDLGDKEEWTIIPDGIFYRFPFEALPLDQPGHYLIDRVTIGYQLSTKFLDKAFHHSRAQNEPYNVLAFAPFADRGALTRTPASRYMNRLSGSGPETAHLPGARFINEHATKARFLEELPHYRVIHLATHAITDSLICFFPVDADPEDDCLFLPEIYGLGMDSTDLVILSACESGNGKIEGNEGLMSLSRAFMYAGCASTVNSLWKADDGSTALILKQFHVYLEKGLSKSEALRQAKLDYIHSNAVYVSPNYWAHLVLVGNTEAIVGGKSNAFGAWWWIAALVILCAGSIGLRRLFLSPSGKKDVPGLS</sequence>
<keyword evidence="6" id="KW-1185">Reference proteome</keyword>
<accession>A0A4R8DIB2</accession>
<gene>
    <name evidence="5" type="ORF">EDB95_4871</name>
</gene>
<feature type="transmembrane region" description="Helical" evidence="2">
    <location>
        <begin position="873"/>
        <end position="894"/>
    </location>
</feature>
<dbReference type="InterPro" id="IPR011990">
    <property type="entry name" value="TPR-like_helical_dom_sf"/>
</dbReference>
<keyword evidence="2" id="KW-0472">Membrane</keyword>
<evidence type="ECO:0000313" key="5">
    <source>
        <dbReference type="EMBL" id="TDW97034.1"/>
    </source>
</evidence>
<comment type="caution">
    <text evidence="5">The sequence shown here is derived from an EMBL/GenBank/DDBJ whole genome shotgun (WGS) entry which is preliminary data.</text>
</comment>
<feature type="chain" id="PRO_5020888915" evidence="3">
    <location>
        <begin position="26"/>
        <end position="907"/>
    </location>
</feature>
<dbReference type="Pfam" id="PF13181">
    <property type="entry name" value="TPR_8"/>
    <property type="match status" value="1"/>
</dbReference>
<dbReference type="SUPFAM" id="SSF48452">
    <property type="entry name" value="TPR-like"/>
    <property type="match status" value="2"/>
</dbReference>
<keyword evidence="2" id="KW-1133">Transmembrane helix</keyword>
<feature type="signal peptide" evidence="3">
    <location>
        <begin position="1"/>
        <end position="25"/>
    </location>
</feature>
<evidence type="ECO:0000256" key="3">
    <source>
        <dbReference type="SAM" id="SignalP"/>
    </source>
</evidence>
<dbReference type="OrthoDB" id="9771112at2"/>
<keyword evidence="2" id="KW-0812">Transmembrane</keyword>
<name>A0A4R8DIB2_9BACT</name>
<dbReference type="PANTHER" id="PTHR10098:SF108">
    <property type="entry name" value="TETRATRICOPEPTIDE REPEAT PROTEIN 28"/>
    <property type="match status" value="1"/>
</dbReference>
<evidence type="ECO:0000256" key="2">
    <source>
        <dbReference type="SAM" id="Phobius"/>
    </source>
</evidence>
<dbReference type="SMART" id="SM00028">
    <property type="entry name" value="TPR"/>
    <property type="match status" value="5"/>
</dbReference>
<dbReference type="InterPro" id="IPR019734">
    <property type="entry name" value="TPR_rpt"/>
</dbReference>
<dbReference type="Gene3D" id="1.25.40.10">
    <property type="entry name" value="Tetratricopeptide repeat domain"/>
    <property type="match status" value="2"/>
</dbReference>
<protein>
    <submittedName>
        <fullName evidence="5">CHAT domain-containing protein</fullName>
    </submittedName>
</protein>
<dbReference type="InterPro" id="IPR024983">
    <property type="entry name" value="CHAT_dom"/>
</dbReference>
<proteinExistence type="predicted"/>
<dbReference type="Pfam" id="PF12770">
    <property type="entry name" value="CHAT"/>
    <property type="match status" value="1"/>
</dbReference>
<feature type="repeat" description="TPR" evidence="1">
    <location>
        <begin position="218"/>
        <end position="251"/>
    </location>
</feature>
<dbReference type="PANTHER" id="PTHR10098">
    <property type="entry name" value="RAPSYN-RELATED"/>
    <property type="match status" value="1"/>
</dbReference>